<dbReference type="Proteomes" id="UP000004088">
    <property type="component" value="Unassembled WGS sequence"/>
</dbReference>
<dbReference type="SMART" id="SM00958">
    <property type="entry name" value="SecA_PP_bind"/>
    <property type="match status" value="1"/>
</dbReference>
<dbReference type="GO" id="GO:0006605">
    <property type="term" value="P:protein targeting"/>
    <property type="evidence" value="ECO:0007669"/>
    <property type="project" value="UniProtKB-UniRule"/>
</dbReference>
<reference evidence="20 21" key="1">
    <citation type="submission" date="2011-01" db="EMBL/GenBank/DDBJ databases">
        <authorList>
            <person name="Muzny D."/>
            <person name="Qin X."/>
            <person name="Deng J."/>
            <person name="Jiang H."/>
            <person name="Liu Y."/>
            <person name="Qu J."/>
            <person name="Song X.-Z."/>
            <person name="Zhang L."/>
            <person name="Thornton R."/>
            <person name="Coyle M."/>
            <person name="Francisco L."/>
            <person name="Jackson L."/>
            <person name="Javaid M."/>
            <person name="Korchina V."/>
            <person name="Kovar C."/>
            <person name="Mata R."/>
            <person name="Mathew T."/>
            <person name="Ngo R."/>
            <person name="Nguyen L."/>
            <person name="Nguyen N."/>
            <person name="Okwuonu G."/>
            <person name="Ongeri F."/>
            <person name="Pham C."/>
            <person name="Simmons D."/>
            <person name="Wilczek-Boney K."/>
            <person name="Hale W."/>
            <person name="Jakkamsetti A."/>
            <person name="Pham P."/>
            <person name="Ruth R."/>
            <person name="San Lucas F."/>
            <person name="Warren J."/>
            <person name="Zhang J."/>
            <person name="Zhao Z."/>
            <person name="Zhou C."/>
            <person name="Zhu D."/>
            <person name="Lee S."/>
            <person name="Bess C."/>
            <person name="Blankenburg K."/>
            <person name="Forbes L."/>
            <person name="Fu Q."/>
            <person name="Gubbala S."/>
            <person name="Hirani K."/>
            <person name="Jayaseelan J.C."/>
            <person name="Lara F."/>
            <person name="Munidasa M."/>
            <person name="Palculict T."/>
            <person name="Patil S."/>
            <person name="Pu L.-L."/>
            <person name="Saada N."/>
            <person name="Tang L."/>
            <person name="Weissenberger G."/>
            <person name="Zhu Y."/>
            <person name="Hemphill L."/>
            <person name="Shang Y."/>
            <person name="Youmans B."/>
            <person name="Ayvaz T."/>
            <person name="Ross M."/>
            <person name="Santibanez J."/>
            <person name="Aqrawi P."/>
            <person name="Gross S."/>
            <person name="Joshi V."/>
            <person name="Fowler G."/>
            <person name="Nazareth L."/>
            <person name="Reid J."/>
            <person name="Worley K."/>
            <person name="Petrosino J."/>
            <person name="Highlander S."/>
            <person name="Gibbs R."/>
        </authorList>
    </citation>
    <scope>NUCLEOTIDE SEQUENCE [LARGE SCALE GENOMIC DNA]</scope>
    <source>
        <strain evidence="20 21">ATCC 33394</strain>
    </source>
</reference>
<evidence type="ECO:0000259" key="18">
    <source>
        <dbReference type="PROSITE" id="PS51194"/>
    </source>
</evidence>
<dbReference type="InterPro" id="IPR027417">
    <property type="entry name" value="P-loop_NTPase"/>
</dbReference>
<dbReference type="HAMAP" id="MF_01382">
    <property type="entry name" value="SecA"/>
    <property type="match status" value="1"/>
</dbReference>
<dbReference type="STRING" id="888741.HMPREF9098_1367"/>
<dbReference type="HOGENOM" id="CLU_005314_3_0_4"/>
<keyword evidence="10 15" id="KW-0067">ATP-binding</keyword>
<evidence type="ECO:0000256" key="8">
    <source>
        <dbReference type="ARBA" id="ARBA00022741"/>
    </source>
</evidence>
<dbReference type="InterPro" id="IPR014018">
    <property type="entry name" value="SecA_motor_DEAD"/>
</dbReference>
<evidence type="ECO:0000256" key="3">
    <source>
        <dbReference type="ARBA" id="ARBA00022448"/>
    </source>
</evidence>
<dbReference type="GO" id="GO:0005886">
    <property type="term" value="C:plasma membrane"/>
    <property type="evidence" value="ECO:0007669"/>
    <property type="project" value="UniProtKB-SubCell"/>
</dbReference>
<feature type="binding site" evidence="15">
    <location>
        <position position="512"/>
    </location>
    <ligand>
        <name>ATP</name>
        <dbReference type="ChEBI" id="CHEBI:30616"/>
    </ligand>
</feature>
<dbReference type="InterPro" id="IPR020937">
    <property type="entry name" value="SecA_CS"/>
</dbReference>
<dbReference type="PROSITE" id="PS51196">
    <property type="entry name" value="SECA_MOTOR_DEAD"/>
    <property type="match status" value="1"/>
</dbReference>
<dbReference type="FunFam" id="3.90.1440.10:FF:000001">
    <property type="entry name" value="Preprotein translocase subunit SecA"/>
    <property type="match status" value="1"/>
</dbReference>
<sequence>MFTTLAKKIFGSRNDRLLKQYRKIVAKINGMEEGMKALPDEALREKTKEFKEKIANGATLESILPEAFAVCREASRRVLGMRHFDVQLIGGMVLNDGKIAEMRTGEGKTLVATLAVYLNALSGKGVHVVTVNDYLAERDANIMRPLYEFLDLTVGVILSNQMPAERQMAYAADITYGTNNEFGFDYLRDNMVEDVYSKVQRDLNFAVVDEVDSILIDEARTPLIISGQADDNIELYKIMNQVPAHLVRQETEEGEGDYWVDEKNHQVTLSEQGHEHAEQILTRIGLLQEGQSLYDTNNIVLMHHLMAALRAHTLFHLDQHYVIKPNEEGELEIVIVDEHTGRLMDGRRWSDGLHQAVEAKEGVEIKKENQTLASITFQNYFRLYTKLSGMTGTADTEAYEFQSIYGLETVIIPTNKPIRRKDFNDQIFRTAEEKFEAVIKDIKACHERGQPVLVGTTTIENSELVSRLLNQAGLPHNVLNAKEHQREALIVAQAGKPGMITVATNMAGRGTDIVLGGNVQHQAEAIRADEQLTDAEKEAKIHALEQSWEEDNRRVLEAGGLHIIGTERHESRRIDNQLRGRAGRQGDPGSSRFYLSFEDPLLRLFALDRAAAILNKLAPERGVAIEAGILTRQIENAQRKVEGRNFDMRKQVLEYDDVANDQRKVLYHWRNEVLQSNDVSGMMKEMREMVISNLVAQYIPPNSMEEQWDVPALTRVLAEEFNVHVDIAGWLREDNSLENEDITEKLLAHIEQDYAAKIALLPEAKIFHDYERSVLMGWIDQSWREHLAAMDYLRQGIHLRGYAQKNPKQEYKREAFEMFNAMWYNIRANATKQLISVRVQDPEEVRAQQEAQALAMQALHADAPDMEQVLAESRNDLAREAFDPNSVSDEDAQYLPDALEAAGKMVHRNDPCPCGSGLKYKQCHGRLA</sequence>
<keyword evidence="9" id="KW-0862">Zinc</keyword>
<keyword evidence="4 15" id="KW-1003">Cell membrane</keyword>
<dbReference type="InterPro" id="IPR011130">
    <property type="entry name" value="SecA_preprotein_X-link_dom"/>
</dbReference>
<dbReference type="InterPro" id="IPR014001">
    <property type="entry name" value="Helicase_ATP-bd"/>
</dbReference>
<dbReference type="FunFam" id="1.10.3060.10:FF:000003">
    <property type="entry name" value="Protein translocase subunit SecA"/>
    <property type="match status" value="1"/>
</dbReference>
<dbReference type="CDD" id="cd18803">
    <property type="entry name" value="SF2_C_secA"/>
    <property type="match status" value="1"/>
</dbReference>
<keyword evidence="13 15" id="KW-0811">Translocation</keyword>
<protein>
    <recommendedName>
        <fullName evidence="15 16">Protein translocase subunit SecA</fullName>
        <ecNumber evidence="15">7.4.2.8</ecNumber>
    </recommendedName>
</protein>
<dbReference type="FunFam" id="3.40.50.300:FF:000113">
    <property type="entry name" value="Preprotein translocase subunit SecA"/>
    <property type="match status" value="1"/>
</dbReference>
<dbReference type="InterPro" id="IPR001650">
    <property type="entry name" value="Helicase_C-like"/>
</dbReference>
<evidence type="ECO:0000256" key="11">
    <source>
        <dbReference type="ARBA" id="ARBA00022927"/>
    </source>
</evidence>
<dbReference type="SMART" id="SM00957">
    <property type="entry name" value="SecA_DEAD"/>
    <property type="match status" value="1"/>
</dbReference>
<evidence type="ECO:0000313" key="21">
    <source>
        <dbReference type="Proteomes" id="UP000004088"/>
    </source>
</evidence>
<dbReference type="PANTHER" id="PTHR30612:SF0">
    <property type="entry name" value="CHLOROPLAST PROTEIN-TRANSPORTING ATPASE"/>
    <property type="match status" value="1"/>
</dbReference>
<keyword evidence="7" id="KW-0479">Metal-binding</keyword>
<evidence type="ECO:0000259" key="19">
    <source>
        <dbReference type="PROSITE" id="PS51196"/>
    </source>
</evidence>
<dbReference type="InterPro" id="IPR011115">
    <property type="entry name" value="SecA_DEAD"/>
</dbReference>
<dbReference type="InterPro" id="IPR036266">
    <property type="entry name" value="SecA_Wing/Scaffold_sf"/>
</dbReference>
<keyword evidence="11 15" id="KW-0653">Protein transport</keyword>
<evidence type="ECO:0000256" key="9">
    <source>
        <dbReference type="ARBA" id="ARBA00022833"/>
    </source>
</evidence>
<evidence type="ECO:0000259" key="17">
    <source>
        <dbReference type="PROSITE" id="PS51192"/>
    </source>
</evidence>
<dbReference type="Gene3D" id="1.10.3060.10">
    <property type="entry name" value="Helical scaffold and wing domains of SecA"/>
    <property type="match status" value="1"/>
</dbReference>
<dbReference type="SUPFAM" id="SSF81767">
    <property type="entry name" value="Pre-protein crosslinking domain of SecA"/>
    <property type="match status" value="1"/>
</dbReference>
<dbReference type="NCBIfam" id="NF009538">
    <property type="entry name" value="PRK12904.1"/>
    <property type="match status" value="1"/>
</dbReference>
<gene>
    <name evidence="15 20" type="primary">secA</name>
    <name evidence="20" type="ORF">HMPREF9098_1367</name>
</gene>
<dbReference type="InterPro" id="IPR036670">
    <property type="entry name" value="SecA_X-link_sf"/>
</dbReference>
<dbReference type="GO" id="GO:0065002">
    <property type="term" value="P:intracellular protein transmembrane transport"/>
    <property type="evidence" value="ECO:0007669"/>
    <property type="project" value="UniProtKB-UniRule"/>
</dbReference>
<dbReference type="Gene3D" id="3.90.1440.10">
    <property type="entry name" value="SecA, preprotein cross-linking domain"/>
    <property type="match status" value="1"/>
</dbReference>
<feature type="domain" description="Helicase ATP-binding" evidence="17">
    <location>
        <begin position="89"/>
        <end position="247"/>
    </location>
</feature>
<evidence type="ECO:0000256" key="14">
    <source>
        <dbReference type="ARBA" id="ARBA00023136"/>
    </source>
</evidence>
<dbReference type="PRINTS" id="PR00906">
    <property type="entry name" value="SECA"/>
</dbReference>
<comment type="subcellular location">
    <subcellularLocation>
        <location evidence="15">Cell membrane</location>
        <topology evidence="15">Peripheral membrane protein</topology>
        <orientation evidence="15">Cytoplasmic side</orientation>
    </subcellularLocation>
    <subcellularLocation>
        <location evidence="15">Cytoplasm</location>
    </subcellularLocation>
    <text evidence="15">Distribution is 50-50.</text>
</comment>
<dbReference type="InterPro" id="IPR004027">
    <property type="entry name" value="SEC_C_motif"/>
</dbReference>
<keyword evidence="8 15" id="KW-0547">Nucleotide-binding</keyword>
<accession>F0EZN0</accession>
<dbReference type="SUPFAM" id="SSF81886">
    <property type="entry name" value="Helical scaffold and wing domains of SecA"/>
    <property type="match status" value="1"/>
</dbReference>
<dbReference type="GO" id="GO:0017038">
    <property type="term" value="P:protein import"/>
    <property type="evidence" value="ECO:0007669"/>
    <property type="project" value="InterPro"/>
</dbReference>
<dbReference type="PROSITE" id="PS51194">
    <property type="entry name" value="HELICASE_CTER"/>
    <property type="match status" value="1"/>
</dbReference>
<feature type="binding site" evidence="15">
    <location>
        <position position="87"/>
    </location>
    <ligand>
        <name>ATP</name>
        <dbReference type="ChEBI" id="CHEBI:30616"/>
    </ligand>
</feature>
<feature type="domain" description="SecA family profile" evidence="19">
    <location>
        <begin position="3"/>
        <end position="626"/>
    </location>
</feature>
<dbReference type="Pfam" id="PF07516">
    <property type="entry name" value="SecA_SW"/>
    <property type="match status" value="1"/>
</dbReference>
<evidence type="ECO:0000256" key="6">
    <source>
        <dbReference type="ARBA" id="ARBA00022519"/>
    </source>
</evidence>
<comment type="caution">
    <text evidence="20">The sequence shown here is derived from an EMBL/GenBank/DDBJ whole genome shotgun (WGS) entry which is preliminary data.</text>
</comment>
<evidence type="ECO:0000256" key="4">
    <source>
        <dbReference type="ARBA" id="ARBA00022475"/>
    </source>
</evidence>
<dbReference type="GO" id="GO:0046872">
    <property type="term" value="F:metal ion binding"/>
    <property type="evidence" value="ECO:0007669"/>
    <property type="project" value="UniProtKB-KW"/>
</dbReference>
<dbReference type="EC" id="7.4.2.8" evidence="15"/>
<evidence type="ECO:0000256" key="13">
    <source>
        <dbReference type="ARBA" id="ARBA00023010"/>
    </source>
</evidence>
<proteinExistence type="inferred from homology"/>
<dbReference type="Pfam" id="PF01043">
    <property type="entry name" value="SecA_PP_bind"/>
    <property type="match status" value="1"/>
</dbReference>
<evidence type="ECO:0000256" key="15">
    <source>
        <dbReference type="HAMAP-Rule" id="MF_01382"/>
    </source>
</evidence>
<evidence type="ECO:0000256" key="5">
    <source>
        <dbReference type="ARBA" id="ARBA00022490"/>
    </source>
</evidence>
<dbReference type="Gene3D" id="3.40.50.300">
    <property type="entry name" value="P-loop containing nucleotide triphosphate hydrolases"/>
    <property type="match status" value="2"/>
</dbReference>
<comment type="similarity">
    <text evidence="2 15 16">Belongs to the SecA family.</text>
</comment>
<dbReference type="GO" id="GO:0005829">
    <property type="term" value="C:cytosol"/>
    <property type="evidence" value="ECO:0007669"/>
    <property type="project" value="TreeGrafter"/>
</dbReference>
<feature type="domain" description="Helicase C-terminal" evidence="18">
    <location>
        <begin position="437"/>
        <end position="629"/>
    </location>
</feature>
<evidence type="ECO:0000256" key="2">
    <source>
        <dbReference type="ARBA" id="ARBA00007650"/>
    </source>
</evidence>
<feature type="binding site" evidence="15">
    <location>
        <begin position="105"/>
        <end position="109"/>
    </location>
    <ligand>
        <name>ATP</name>
        <dbReference type="ChEBI" id="CHEBI:30616"/>
    </ligand>
</feature>
<evidence type="ECO:0000256" key="1">
    <source>
        <dbReference type="ARBA" id="ARBA00001947"/>
    </source>
</evidence>
<dbReference type="PROSITE" id="PS51192">
    <property type="entry name" value="HELICASE_ATP_BIND_1"/>
    <property type="match status" value="1"/>
</dbReference>
<dbReference type="InterPro" id="IPR044722">
    <property type="entry name" value="SecA_SF2_C"/>
</dbReference>
<dbReference type="RefSeq" id="WP_003782957.1">
    <property type="nucleotide sequence ID" value="NZ_GL870929.1"/>
</dbReference>
<dbReference type="SUPFAM" id="SSF52540">
    <property type="entry name" value="P-loop containing nucleoside triphosphate hydrolases"/>
    <property type="match status" value="2"/>
</dbReference>
<dbReference type="GO" id="GO:0043952">
    <property type="term" value="P:protein transport by the Sec complex"/>
    <property type="evidence" value="ECO:0007669"/>
    <property type="project" value="UniProtKB-ARBA"/>
</dbReference>
<organism evidence="20 21">
    <name type="scientific">Kingella denitrificans ATCC 33394</name>
    <dbReference type="NCBI Taxonomy" id="888741"/>
    <lineage>
        <taxon>Bacteria</taxon>
        <taxon>Pseudomonadati</taxon>
        <taxon>Pseudomonadota</taxon>
        <taxon>Betaproteobacteria</taxon>
        <taxon>Neisseriales</taxon>
        <taxon>Neisseriaceae</taxon>
        <taxon>Kingella</taxon>
    </lineage>
</organism>
<comment type="subunit">
    <text evidence="15">Monomer and homodimer. Part of the essential Sec protein translocation apparatus which comprises SecA, SecYEG and auxiliary proteins SecDF-YajC and YidC.</text>
</comment>
<dbReference type="Pfam" id="PF21090">
    <property type="entry name" value="P-loop_SecA"/>
    <property type="match status" value="1"/>
</dbReference>
<dbReference type="PROSITE" id="PS01312">
    <property type="entry name" value="SECA"/>
    <property type="match status" value="1"/>
</dbReference>
<evidence type="ECO:0000256" key="7">
    <source>
        <dbReference type="ARBA" id="ARBA00022723"/>
    </source>
</evidence>
<keyword evidence="3 15" id="KW-0813">Transport</keyword>
<dbReference type="EMBL" id="AEWV01000021">
    <property type="protein sequence ID" value="EGC17351.1"/>
    <property type="molecule type" value="Genomic_DNA"/>
</dbReference>
<keyword evidence="21" id="KW-1185">Reference proteome</keyword>
<dbReference type="InterPro" id="IPR011116">
    <property type="entry name" value="SecA_Wing/Scaffold"/>
</dbReference>
<dbReference type="InterPro" id="IPR000185">
    <property type="entry name" value="SecA"/>
</dbReference>
<dbReference type="PANTHER" id="PTHR30612">
    <property type="entry name" value="SECA INNER MEMBRANE COMPONENT OF SEC PROTEIN SECRETION SYSTEM"/>
    <property type="match status" value="1"/>
</dbReference>
<keyword evidence="12 15" id="KW-1278">Translocase</keyword>
<dbReference type="Pfam" id="PF07517">
    <property type="entry name" value="SecA_DEAD"/>
    <property type="match status" value="1"/>
</dbReference>
<comment type="cofactor">
    <cofactor evidence="1">
        <name>Zn(2+)</name>
        <dbReference type="ChEBI" id="CHEBI:29105"/>
    </cofactor>
</comment>
<dbReference type="Pfam" id="PF02810">
    <property type="entry name" value="SEC-C"/>
    <property type="match status" value="1"/>
</dbReference>
<dbReference type="NCBIfam" id="TIGR00963">
    <property type="entry name" value="secA"/>
    <property type="match status" value="1"/>
</dbReference>
<keyword evidence="6" id="KW-0997">Cell inner membrane</keyword>
<comment type="function">
    <text evidence="15">Part of the Sec protein translocase complex. Interacts with the SecYEG preprotein conducting channel. Has a central role in coupling the hydrolysis of ATP to the transfer of proteins into and across the cell membrane, serving both as a receptor for the preprotein-SecB complex and as an ATP-driven molecular motor driving the stepwise translocation of polypeptide chains across the membrane.</text>
</comment>
<keyword evidence="14 15" id="KW-0472">Membrane</keyword>
<keyword evidence="5 15" id="KW-0963">Cytoplasm</keyword>
<evidence type="ECO:0000256" key="16">
    <source>
        <dbReference type="RuleBase" id="RU003874"/>
    </source>
</evidence>
<dbReference type="GO" id="GO:0031522">
    <property type="term" value="C:cell envelope Sec protein transport complex"/>
    <property type="evidence" value="ECO:0007669"/>
    <property type="project" value="TreeGrafter"/>
</dbReference>
<dbReference type="GO" id="GO:0008564">
    <property type="term" value="F:protein-exporting ATPase activity"/>
    <property type="evidence" value="ECO:0007669"/>
    <property type="project" value="UniProtKB-EC"/>
</dbReference>
<evidence type="ECO:0000256" key="12">
    <source>
        <dbReference type="ARBA" id="ARBA00022967"/>
    </source>
</evidence>
<dbReference type="AlphaFoldDB" id="F0EZN0"/>
<comment type="catalytic activity">
    <reaction evidence="15">
        <text>ATP + H2O + cellular proteinSide 1 = ADP + phosphate + cellular proteinSide 2.</text>
        <dbReference type="EC" id="7.4.2.8"/>
    </reaction>
</comment>
<evidence type="ECO:0000256" key="10">
    <source>
        <dbReference type="ARBA" id="ARBA00022840"/>
    </source>
</evidence>
<name>F0EZN0_9NEIS</name>
<evidence type="ECO:0000313" key="20">
    <source>
        <dbReference type="EMBL" id="EGC17351.1"/>
    </source>
</evidence>
<dbReference type="CDD" id="cd17928">
    <property type="entry name" value="DEXDc_SecA"/>
    <property type="match status" value="1"/>
</dbReference>
<dbReference type="GO" id="GO:0005524">
    <property type="term" value="F:ATP binding"/>
    <property type="evidence" value="ECO:0007669"/>
    <property type="project" value="UniProtKB-UniRule"/>
</dbReference>